<name>A0A8A1LT40_AJEC8</name>
<protein>
    <submittedName>
        <fullName evidence="1">Uncharacterized protein</fullName>
    </submittedName>
</protein>
<reference evidence="1" key="1">
    <citation type="submission" date="2021-01" db="EMBL/GenBank/DDBJ databases">
        <title>Chromosome-level genome assembly of a human fungal pathogen reveals clustering of transcriptionally co-regulated genes.</title>
        <authorList>
            <person name="Voorhies M."/>
            <person name="Cohen S."/>
            <person name="Shea T.P."/>
            <person name="Petrus S."/>
            <person name="Munoz J.F."/>
            <person name="Poplawski S."/>
            <person name="Goldman W.E."/>
            <person name="Michael T."/>
            <person name="Cuomo C.A."/>
            <person name="Sil A."/>
            <person name="Beyhan S."/>
        </authorList>
    </citation>
    <scope>NUCLEOTIDE SEQUENCE</scope>
    <source>
        <strain evidence="1">H88</strain>
    </source>
</reference>
<evidence type="ECO:0000313" key="1">
    <source>
        <dbReference type="EMBL" id="QSS56470.1"/>
    </source>
</evidence>
<evidence type="ECO:0000313" key="2">
    <source>
        <dbReference type="Proteomes" id="UP000663419"/>
    </source>
</evidence>
<dbReference type="VEuPathDB" id="FungiDB:I7I53_04689"/>
<organism evidence="1 2">
    <name type="scientific">Ajellomyces capsulatus (strain H88)</name>
    <name type="common">Darling's disease fungus</name>
    <name type="synonym">Histoplasma capsulatum</name>
    <dbReference type="NCBI Taxonomy" id="544711"/>
    <lineage>
        <taxon>Eukaryota</taxon>
        <taxon>Fungi</taxon>
        <taxon>Dikarya</taxon>
        <taxon>Ascomycota</taxon>
        <taxon>Pezizomycotina</taxon>
        <taxon>Eurotiomycetes</taxon>
        <taxon>Eurotiomycetidae</taxon>
        <taxon>Onygenales</taxon>
        <taxon>Ajellomycetaceae</taxon>
        <taxon>Histoplasma</taxon>
    </lineage>
</organism>
<proteinExistence type="predicted"/>
<accession>A0A8A1LT40</accession>
<dbReference type="AlphaFoldDB" id="A0A8A1LT40"/>
<sequence>MIDDCCRADEGSSKYLLQFVCVVGGYIIELKFIYIVSSAQSLQPTYSVMITTSRAVSDAQRTTRGSPGTFSFQLCQRPAVTLILISEF</sequence>
<gene>
    <name evidence="1" type="ORF">I7I53_04689</name>
</gene>
<dbReference type="EMBL" id="CP069106">
    <property type="protein sequence ID" value="QSS56470.1"/>
    <property type="molecule type" value="Genomic_DNA"/>
</dbReference>
<dbReference type="Proteomes" id="UP000663419">
    <property type="component" value="Chromosome 5"/>
</dbReference>